<organism evidence="1 2">
    <name type="scientific">Pedobacter antarcticus 4BY</name>
    <dbReference type="NCBI Taxonomy" id="1358423"/>
    <lineage>
        <taxon>Bacteria</taxon>
        <taxon>Pseudomonadati</taxon>
        <taxon>Bacteroidota</taxon>
        <taxon>Sphingobacteriia</taxon>
        <taxon>Sphingobacteriales</taxon>
        <taxon>Sphingobacteriaceae</taxon>
        <taxon>Pedobacter</taxon>
    </lineage>
</organism>
<comment type="caution">
    <text evidence="1">The sequence shown here is derived from an EMBL/GenBank/DDBJ whole genome shotgun (WGS) entry which is preliminary data.</text>
</comment>
<reference evidence="1 2" key="1">
    <citation type="journal article" date="1992" name="Int. J. Syst. Bacteriol.">
        <title>Sphingobacterium antarcticus sp. nov. a Psychrotrophic Bacterium from the Soils of Schirmacher Oasis, Antarctica.</title>
        <authorList>
            <person name="Shivaji S."/>
            <person name="Ray M.K."/>
            <person name="Rao N.S."/>
            <person name="Saiserr L."/>
            <person name="Jagannadham M.V."/>
            <person name="Kumar G.S."/>
            <person name="Reddy G."/>
            <person name="Bhargava P.M."/>
        </authorList>
    </citation>
    <scope>NUCLEOTIDE SEQUENCE [LARGE SCALE GENOMIC DNA]</scope>
    <source>
        <strain evidence="1 2">4BY</strain>
    </source>
</reference>
<gene>
    <name evidence="1" type="ORF">N180_20485</name>
</gene>
<dbReference type="EMBL" id="JNFF01000065">
    <property type="protein sequence ID" value="KEQ29672.1"/>
    <property type="molecule type" value="Genomic_DNA"/>
</dbReference>
<protein>
    <submittedName>
        <fullName evidence="1">Uncharacterized protein</fullName>
    </submittedName>
</protein>
<dbReference type="OrthoDB" id="771549at2"/>
<dbReference type="Proteomes" id="UP000028007">
    <property type="component" value="Unassembled WGS sequence"/>
</dbReference>
<evidence type="ECO:0000313" key="1">
    <source>
        <dbReference type="EMBL" id="KEQ29672.1"/>
    </source>
</evidence>
<evidence type="ECO:0000313" key="2">
    <source>
        <dbReference type="Proteomes" id="UP000028007"/>
    </source>
</evidence>
<name>A0A081PG49_9SPHI</name>
<dbReference type="AlphaFoldDB" id="A0A081PG49"/>
<sequence>MNYKIRLKDGTTQVIQIIATTFKKLKVWKLSFSGGKEIMLYKVGNQWLQRTEDYLEQQYVILIGAYIDGLDAR</sequence>
<proteinExistence type="predicted"/>
<keyword evidence="2" id="KW-1185">Reference proteome</keyword>
<dbReference type="RefSeq" id="WP_037441506.1">
    <property type="nucleotide sequence ID" value="NZ_JNFF01000065.1"/>
</dbReference>
<accession>A0A081PG49</accession>